<name>A0A3E0HLW3_9PSEU</name>
<evidence type="ECO:0000313" key="2">
    <source>
        <dbReference type="Proteomes" id="UP000256269"/>
    </source>
</evidence>
<evidence type="ECO:0000313" key="1">
    <source>
        <dbReference type="EMBL" id="REH47206.1"/>
    </source>
</evidence>
<sequence>MIVGTGPGAEFGEAVRWNTDGTVTHLGTLESGKGYTVALDINDSGVVVGSGSGPDGHTHAVAWTSDGAIKDLPLLPGAVKSDRQARAVSNDGTIVGVSQNADFARTATRWTVDGEAEDLGSLPGRGGSDAYAINDNGMAVGDSTAIATRWTF</sequence>
<protein>
    <submittedName>
        <fullName evidence="1">Putative HAF family extracellular repeat protein</fullName>
    </submittedName>
</protein>
<dbReference type="OrthoDB" id="4310309at2"/>
<proteinExistence type="predicted"/>
<reference evidence="1 2" key="1">
    <citation type="submission" date="2018-08" db="EMBL/GenBank/DDBJ databases">
        <title>Genomic Encyclopedia of Archaeal and Bacterial Type Strains, Phase II (KMG-II): from individual species to whole genera.</title>
        <authorList>
            <person name="Goeker M."/>
        </authorList>
    </citation>
    <scope>NUCLEOTIDE SEQUENCE [LARGE SCALE GENOMIC DNA]</scope>
    <source>
        <strain evidence="1 2">DSM 45791</strain>
    </source>
</reference>
<dbReference type="RefSeq" id="WP_116175834.1">
    <property type="nucleotide sequence ID" value="NZ_CP144375.1"/>
</dbReference>
<keyword evidence="2" id="KW-1185">Reference proteome</keyword>
<gene>
    <name evidence="1" type="ORF">BCF44_106371</name>
</gene>
<dbReference type="Proteomes" id="UP000256269">
    <property type="component" value="Unassembled WGS sequence"/>
</dbReference>
<organism evidence="1 2">
    <name type="scientific">Kutzneria buriramensis</name>
    <dbReference type="NCBI Taxonomy" id="1045776"/>
    <lineage>
        <taxon>Bacteria</taxon>
        <taxon>Bacillati</taxon>
        <taxon>Actinomycetota</taxon>
        <taxon>Actinomycetes</taxon>
        <taxon>Pseudonocardiales</taxon>
        <taxon>Pseudonocardiaceae</taxon>
        <taxon>Kutzneria</taxon>
    </lineage>
</organism>
<dbReference type="AlphaFoldDB" id="A0A3E0HLW3"/>
<comment type="caution">
    <text evidence="1">The sequence shown here is derived from an EMBL/GenBank/DDBJ whole genome shotgun (WGS) entry which is preliminary data.</text>
</comment>
<dbReference type="EMBL" id="QUNO01000006">
    <property type="protein sequence ID" value="REH47206.1"/>
    <property type="molecule type" value="Genomic_DNA"/>
</dbReference>
<accession>A0A3E0HLW3</accession>
<dbReference type="NCBIfam" id="TIGR02913">
    <property type="entry name" value="HAF_rpt"/>
    <property type="match status" value="1"/>
</dbReference>
<dbReference type="InterPro" id="IPR014262">
    <property type="entry name" value="HAF_rpt"/>
</dbReference>